<feature type="region of interest" description="Disordered" evidence="1">
    <location>
        <begin position="1"/>
        <end position="25"/>
    </location>
</feature>
<name>A0A897NMQ8_9EURY</name>
<dbReference type="EMBL" id="CP064789">
    <property type="protein sequence ID" value="QSG12765.1"/>
    <property type="molecule type" value="Genomic_DNA"/>
</dbReference>
<evidence type="ECO:0000313" key="3">
    <source>
        <dbReference type="Proteomes" id="UP000663305"/>
    </source>
</evidence>
<protein>
    <submittedName>
        <fullName evidence="2">Putative enzyme of phenylacetate metabolism, PaaB family</fullName>
    </submittedName>
</protein>
<feature type="compositionally biased region" description="Low complexity" evidence="1">
    <location>
        <begin position="8"/>
        <end position="21"/>
    </location>
</feature>
<organism evidence="2 3">
    <name type="scientific">Halapricum desulfuricans</name>
    <dbReference type="NCBI Taxonomy" id="2841257"/>
    <lineage>
        <taxon>Archaea</taxon>
        <taxon>Methanobacteriati</taxon>
        <taxon>Methanobacteriota</taxon>
        <taxon>Stenosarchaea group</taxon>
        <taxon>Halobacteria</taxon>
        <taxon>Halobacteriales</taxon>
        <taxon>Haloarculaceae</taxon>
        <taxon>Halapricum</taxon>
    </lineage>
</organism>
<dbReference type="Proteomes" id="UP000663305">
    <property type="component" value="Chromosome"/>
</dbReference>
<dbReference type="Gene3D" id="3.10.20.520">
    <property type="entry name" value="Phenylacetic acid degradation B"/>
    <property type="match status" value="1"/>
</dbReference>
<evidence type="ECO:0000313" key="2">
    <source>
        <dbReference type="EMBL" id="QSG12765.1"/>
    </source>
</evidence>
<accession>A0A897NMQ8</accession>
<proteinExistence type="predicted"/>
<reference evidence="2" key="1">
    <citation type="submission" date="2020-11" db="EMBL/GenBank/DDBJ databases">
        <title>Carbohydrate-dependent, anaerobic sulfur respiration: A novel catabolism in halophilic archaea.</title>
        <authorList>
            <person name="Sorokin D.Y."/>
            <person name="Messina E."/>
            <person name="Smedile F."/>
            <person name="La Cono V."/>
            <person name="Hallsworth J.E."/>
            <person name="Yakimov M.M."/>
        </authorList>
    </citation>
    <scope>NUCLEOTIDE SEQUENCE</scope>
    <source>
        <strain evidence="2">HSR-Bgl</strain>
    </source>
</reference>
<evidence type="ECO:0000256" key="1">
    <source>
        <dbReference type="SAM" id="MobiDB-lite"/>
    </source>
</evidence>
<sequence length="94" mass="10194">MRAEYEQPMPARPAARTAAGRSDPEVIPDAEWVVFTRETPTDPMVHVGTVRADDETGARERAASLFPSVDARWLCPADAIDRDGSTTLDGGELP</sequence>
<dbReference type="AlphaFoldDB" id="A0A897NMQ8"/>
<dbReference type="InterPro" id="IPR038693">
    <property type="entry name" value="PaaB_sf"/>
</dbReference>
<gene>
    <name evidence="2" type="ORF">HSBGL_2360</name>
</gene>